<dbReference type="Pfam" id="PF00498">
    <property type="entry name" value="FHA"/>
    <property type="match status" value="1"/>
</dbReference>
<protein>
    <recommendedName>
        <fullName evidence="2">FHA domain-containing protein</fullName>
    </recommendedName>
</protein>
<dbReference type="InterPro" id="IPR050923">
    <property type="entry name" value="Cell_Proc_Reg/RNA_Proc"/>
</dbReference>
<name>A0A6A6BMF0_9PEZI</name>
<proteinExistence type="predicted"/>
<dbReference type="InterPro" id="IPR000253">
    <property type="entry name" value="FHA_dom"/>
</dbReference>
<feature type="non-terminal residue" evidence="3">
    <location>
        <position position="1"/>
    </location>
</feature>
<feature type="region of interest" description="Disordered" evidence="1">
    <location>
        <begin position="1"/>
        <end position="23"/>
    </location>
</feature>
<sequence length="181" mass="20045">SQDAAYRSTDNADSSGALDKPIEKQAPNYAQTGLLAKETNTVAGTSIVLKYHEPPDARKPPAKDAWRLYVFKASDVLATHELSGRSCWLFGRESLIADVLLEHPSASKQHAALQFRHTVRVSEFGDRVQKVRPYLIDLESSNGSFLNGERVEGGRYVEVRTGDVLKFGDSTREYVVMLPPP</sequence>
<keyword evidence="4" id="KW-1185">Reference proteome</keyword>
<organism evidence="3 4">
    <name type="scientific">Aplosporella prunicola CBS 121167</name>
    <dbReference type="NCBI Taxonomy" id="1176127"/>
    <lineage>
        <taxon>Eukaryota</taxon>
        <taxon>Fungi</taxon>
        <taxon>Dikarya</taxon>
        <taxon>Ascomycota</taxon>
        <taxon>Pezizomycotina</taxon>
        <taxon>Dothideomycetes</taxon>
        <taxon>Dothideomycetes incertae sedis</taxon>
        <taxon>Botryosphaeriales</taxon>
        <taxon>Aplosporellaceae</taxon>
        <taxon>Aplosporella</taxon>
    </lineage>
</organism>
<dbReference type="AlphaFoldDB" id="A0A6A6BMF0"/>
<dbReference type="SMART" id="SM00240">
    <property type="entry name" value="FHA"/>
    <property type="match status" value="1"/>
</dbReference>
<dbReference type="EMBL" id="ML995479">
    <property type="protein sequence ID" value="KAF2144445.1"/>
    <property type="molecule type" value="Genomic_DNA"/>
</dbReference>
<feature type="non-terminal residue" evidence="3">
    <location>
        <position position="181"/>
    </location>
</feature>
<evidence type="ECO:0000313" key="4">
    <source>
        <dbReference type="Proteomes" id="UP000799438"/>
    </source>
</evidence>
<dbReference type="Gene3D" id="2.60.200.20">
    <property type="match status" value="1"/>
</dbReference>
<dbReference type="RefSeq" id="XP_033400157.1">
    <property type="nucleotide sequence ID" value="XM_033535984.1"/>
</dbReference>
<evidence type="ECO:0000259" key="2">
    <source>
        <dbReference type="PROSITE" id="PS50006"/>
    </source>
</evidence>
<feature type="domain" description="FHA" evidence="2">
    <location>
        <begin position="88"/>
        <end position="151"/>
    </location>
</feature>
<dbReference type="OrthoDB" id="444265at2759"/>
<dbReference type="InterPro" id="IPR008984">
    <property type="entry name" value="SMAD_FHA_dom_sf"/>
</dbReference>
<dbReference type="GeneID" id="54293480"/>
<dbReference type="Proteomes" id="UP000799438">
    <property type="component" value="Unassembled WGS sequence"/>
</dbReference>
<evidence type="ECO:0000256" key="1">
    <source>
        <dbReference type="SAM" id="MobiDB-lite"/>
    </source>
</evidence>
<dbReference type="PANTHER" id="PTHR23308">
    <property type="entry name" value="NUCLEAR INHIBITOR OF PROTEIN PHOSPHATASE-1"/>
    <property type="match status" value="1"/>
</dbReference>
<evidence type="ECO:0000313" key="3">
    <source>
        <dbReference type="EMBL" id="KAF2144445.1"/>
    </source>
</evidence>
<accession>A0A6A6BMF0</accession>
<dbReference type="PROSITE" id="PS50006">
    <property type="entry name" value="FHA_DOMAIN"/>
    <property type="match status" value="1"/>
</dbReference>
<dbReference type="SUPFAM" id="SSF49879">
    <property type="entry name" value="SMAD/FHA domain"/>
    <property type="match status" value="1"/>
</dbReference>
<reference evidence="3" key="1">
    <citation type="journal article" date="2020" name="Stud. Mycol.">
        <title>101 Dothideomycetes genomes: a test case for predicting lifestyles and emergence of pathogens.</title>
        <authorList>
            <person name="Haridas S."/>
            <person name="Albert R."/>
            <person name="Binder M."/>
            <person name="Bloem J."/>
            <person name="Labutti K."/>
            <person name="Salamov A."/>
            <person name="Andreopoulos B."/>
            <person name="Baker S."/>
            <person name="Barry K."/>
            <person name="Bills G."/>
            <person name="Bluhm B."/>
            <person name="Cannon C."/>
            <person name="Castanera R."/>
            <person name="Culley D."/>
            <person name="Daum C."/>
            <person name="Ezra D."/>
            <person name="Gonzalez J."/>
            <person name="Henrissat B."/>
            <person name="Kuo A."/>
            <person name="Liang C."/>
            <person name="Lipzen A."/>
            <person name="Lutzoni F."/>
            <person name="Magnuson J."/>
            <person name="Mondo S."/>
            <person name="Nolan M."/>
            <person name="Ohm R."/>
            <person name="Pangilinan J."/>
            <person name="Park H.-J."/>
            <person name="Ramirez L."/>
            <person name="Alfaro M."/>
            <person name="Sun H."/>
            <person name="Tritt A."/>
            <person name="Yoshinaga Y."/>
            <person name="Zwiers L.-H."/>
            <person name="Turgeon B."/>
            <person name="Goodwin S."/>
            <person name="Spatafora J."/>
            <person name="Crous P."/>
            <person name="Grigoriev I."/>
        </authorList>
    </citation>
    <scope>NUCLEOTIDE SEQUENCE</scope>
    <source>
        <strain evidence="3">CBS 121167</strain>
    </source>
</reference>
<feature type="compositionally biased region" description="Polar residues" evidence="1">
    <location>
        <begin position="1"/>
        <end position="14"/>
    </location>
</feature>
<gene>
    <name evidence="3" type="ORF">K452DRAFT_197995</name>
</gene>